<sequence length="247" mass="27800">MDTQTEAQIYLSDQRGFSQLDSFRTYYSFNFGHYFQESRKPFGALQLLNDDTLKPGKSIRMIAKTHTTALVIPIVGGLEYRSESGDGFLEAGQVQIFSLAAGMHYELINPYETELINFIQIWLSDDSIPSTSFPQQTAFDLAAKNKLLPILSFDSSHTQISRGYIGRYDGRQEGVYHLQQVTEEVESTGIFVFILSGAFEVQNRLLHERDGLALTNLKDGALEFEALSNDAILLLLEIPIHPEIHSV</sequence>
<protein>
    <submittedName>
        <fullName evidence="5">Pirin</fullName>
    </submittedName>
</protein>
<dbReference type="InterPro" id="IPR041602">
    <property type="entry name" value="Quercetinase_C"/>
</dbReference>
<evidence type="ECO:0000256" key="1">
    <source>
        <dbReference type="ARBA" id="ARBA00008416"/>
    </source>
</evidence>
<comment type="similarity">
    <text evidence="1 2">Belongs to the pirin family.</text>
</comment>
<gene>
    <name evidence="5" type="ORF">G8759_03675</name>
</gene>
<dbReference type="InterPro" id="IPR003829">
    <property type="entry name" value="Pirin_N_dom"/>
</dbReference>
<dbReference type="EMBL" id="CP050063">
    <property type="protein sequence ID" value="QIP11788.1"/>
    <property type="molecule type" value="Genomic_DNA"/>
</dbReference>
<dbReference type="InterPro" id="IPR014710">
    <property type="entry name" value="RmlC-like_jellyroll"/>
</dbReference>
<dbReference type="InterPro" id="IPR012093">
    <property type="entry name" value="Pirin"/>
</dbReference>
<evidence type="ECO:0000259" key="4">
    <source>
        <dbReference type="Pfam" id="PF17954"/>
    </source>
</evidence>
<keyword evidence="6" id="KW-1185">Reference proteome</keyword>
<dbReference type="KEGG" id="spib:G8759_03675"/>
<dbReference type="Pfam" id="PF02678">
    <property type="entry name" value="Pirin"/>
    <property type="match status" value="1"/>
</dbReference>
<reference evidence="5 6" key="1">
    <citation type="submission" date="2020-03" db="EMBL/GenBank/DDBJ databases">
        <authorList>
            <person name="Kim M.K."/>
        </authorList>
    </citation>
    <scope>NUCLEOTIDE SEQUENCE [LARGE SCALE GENOMIC DNA]</scope>
    <source>
        <strain evidence="5 6">BT328</strain>
    </source>
</reference>
<evidence type="ECO:0000313" key="5">
    <source>
        <dbReference type="EMBL" id="QIP11788.1"/>
    </source>
</evidence>
<evidence type="ECO:0000259" key="3">
    <source>
        <dbReference type="Pfam" id="PF02678"/>
    </source>
</evidence>
<name>A0A6G9AH73_9BACT</name>
<feature type="domain" description="Quercetin 2,3-dioxygenase C-terminal cupin" evidence="4">
    <location>
        <begin position="186"/>
        <end position="235"/>
    </location>
</feature>
<dbReference type="PANTHER" id="PTHR43212">
    <property type="entry name" value="QUERCETIN 2,3-DIOXYGENASE"/>
    <property type="match status" value="1"/>
</dbReference>
<dbReference type="InterPro" id="IPR011051">
    <property type="entry name" value="RmlC_Cupin_sf"/>
</dbReference>
<organism evidence="5 6">
    <name type="scientific">Spirosoma aureum</name>
    <dbReference type="NCBI Taxonomy" id="2692134"/>
    <lineage>
        <taxon>Bacteria</taxon>
        <taxon>Pseudomonadati</taxon>
        <taxon>Bacteroidota</taxon>
        <taxon>Cytophagia</taxon>
        <taxon>Cytophagales</taxon>
        <taxon>Cytophagaceae</taxon>
        <taxon>Spirosoma</taxon>
    </lineage>
</organism>
<dbReference type="RefSeq" id="WP_167205314.1">
    <property type="nucleotide sequence ID" value="NZ_CP050063.1"/>
</dbReference>
<dbReference type="Pfam" id="PF17954">
    <property type="entry name" value="Pirin_C_2"/>
    <property type="match status" value="1"/>
</dbReference>
<dbReference type="Proteomes" id="UP000501802">
    <property type="component" value="Chromosome"/>
</dbReference>
<dbReference type="SUPFAM" id="SSF51182">
    <property type="entry name" value="RmlC-like cupins"/>
    <property type="match status" value="1"/>
</dbReference>
<dbReference type="Gene3D" id="2.60.120.10">
    <property type="entry name" value="Jelly Rolls"/>
    <property type="match status" value="2"/>
</dbReference>
<dbReference type="AlphaFoldDB" id="A0A6G9AH73"/>
<accession>A0A6G9AH73</accession>
<evidence type="ECO:0000256" key="2">
    <source>
        <dbReference type="RuleBase" id="RU003457"/>
    </source>
</evidence>
<proteinExistence type="inferred from homology"/>
<dbReference type="PANTHER" id="PTHR43212:SF3">
    <property type="entry name" value="QUERCETIN 2,3-DIOXYGENASE"/>
    <property type="match status" value="1"/>
</dbReference>
<evidence type="ECO:0000313" key="6">
    <source>
        <dbReference type="Proteomes" id="UP000501802"/>
    </source>
</evidence>
<feature type="domain" description="Pirin N-terminal" evidence="3">
    <location>
        <begin position="15"/>
        <end position="123"/>
    </location>
</feature>